<evidence type="ECO:0000256" key="3">
    <source>
        <dbReference type="ARBA" id="ARBA00022927"/>
    </source>
</evidence>
<dbReference type="PANTHER" id="PTHR16082:SF2">
    <property type="entry name" value="AP-5 COMPLEX SUBUNIT MU-1"/>
    <property type="match status" value="1"/>
</dbReference>
<dbReference type="Gene3D" id="2.60.40.1170">
    <property type="entry name" value="Mu homology domain, subdomain B"/>
    <property type="match status" value="1"/>
</dbReference>
<organism evidence="7 8">
    <name type="scientific">Dillenia turbinata</name>
    <dbReference type="NCBI Taxonomy" id="194707"/>
    <lineage>
        <taxon>Eukaryota</taxon>
        <taxon>Viridiplantae</taxon>
        <taxon>Streptophyta</taxon>
        <taxon>Embryophyta</taxon>
        <taxon>Tracheophyta</taxon>
        <taxon>Spermatophyta</taxon>
        <taxon>Magnoliopsida</taxon>
        <taxon>eudicotyledons</taxon>
        <taxon>Gunneridae</taxon>
        <taxon>Pentapetalae</taxon>
        <taxon>Dilleniales</taxon>
        <taxon>Dilleniaceae</taxon>
        <taxon>Dillenia</taxon>
    </lineage>
</organism>
<dbReference type="GO" id="GO:0005764">
    <property type="term" value="C:lysosome"/>
    <property type="evidence" value="ECO:0007669"/>
    <property type="project" value="TreeGrafter"/>
</dbReference>
<proteinExistence type="inferred from homology"/>
<accession>A0AAN8VHK4</accession>
<dbReference type="InterPro" id="IPR039591">
    <property type="entry name" value="AP5M1"/>
</dbReference>
<keyword evidence="4" id="KW-0472">Membrane</keyword>
<keyword evidence="8" id="KW-1185">Reference proteome</keyword>
<dbReference type="InterPro" id="IPR028565">
    <property type="entry name" value="MHD"/>
</dbReference>
<dbReference type="PROSITE" id="PS51072">
    <property type="entry name" value="MHD"/>
    <property type="match status" value="1"/>
</dbReference>
<dbReference type="GO" id="GO:0016197">
    <property type="term" value="P:endosomal transport"/>
    <property type="evidence" value="ECO:0007669"/>
    <property type="project" value="TreeGrafter"/>
</dbReference>
<dbReference type="Proteomes" id="UP001370490">
    <property type="component" value="Unassembled WGS sequence"/>
</dbReference>
<dbReference type="InterPro" id="IPR036168">
    <property type="entry name" value="AP2_Mu_C_sf"/>
</dbReference>
<sequence>MRGCSIRATWILNAQNVVVFSRRFPMAERRWREACNRENESCVEEDNLKEGSAHGFGIRTAQSTEGSDSWVDDPIMRHILNEEGENHLLWLLTLHIKGQYCIIVLPLVEPRHLKAYARICKRSDCGNAIVVDESVPSLLFELPSITGAFLVAHAIGDIIPGDMVEPEIVVSASPAGGLLDSLTGGIGIAGMSARPKPVAASAAASAAGAFVMGAIASDAPKIGSRPLDKDALSTFISSSMPFGWYPLSWYCSSQAHLWTLATPLYLLRRPMAFLNQTCLLRTSSNQHGSLTFSRENRGCCSQFMRVFAAMYDRDEIPDSISISGQVNCRADLEGLPDISFPLTALNAAHVEVLSFHSCAYAPEQAVDKQAASVMFSPPLGNFVLLRYQAICGLGPPIKGFYQLSMVSEDEEAFLFKLSLMEGYKAPLTMDFCTITMPFPRRVVSFDGMPSIGTVSTIERSIEWKIITSGRGITGKSVEATFPGTIRFAPWQTQRLPSSRQGFGNIADEESDNGAKSNSNMVNVDEFLMEKMNKDLPPVDLEEPFCWQAYNYAKVSLKIVGASLSGTSIDTKSVSIYPPVKAPVELLNS</sequence>
<dbReference type="GO" id="GO:0030119">
    <property type="term" value="C:AP-type membrane coat adaptor complex"/>
    <property type="evidence" value="ECO:0007669"/>
    <property type="project" value="TreeGrafter"/>
</dbReference>
<dbReference type="GO" id="GO:0005829">
    <property type="term" value="C:cytosol"/>
    <property type="evidence" value="ECO:0007669"/>
    <property type="project" value="TreeGrafter"/>
</dbReference>
<evidence type="ECO:0000313" key="7">
    <source>
        <dbReference type="EMBL" id="KAK6930066.1"/>
    </source>
</evidence>
<comment type="caution">
    <text evidence="7">The sequence shown here is derived from an EMBL/GenBank/DDBJ whole genome shotgun (WGS) entry which is preliminary data.</text>
</comment>
<evidence type="ECO:0000313" key="8">
    <source>
        <dbReference type="Proteomes" id="UP001370490"/>
    </source>
</evidence>
<reference evidence="7 8" key="1">
    <citation type="submission" date="2023-12" db="EMBL/GenBank/DDBJ databases">
        <title>A high-quality genome assembly for Dillenia turbinata (Dilleniales).</title>
        <authorList>
            <person name="Chanderbali A."/>
        </authorList>
    </citation>
    <scope>NUCLEOTIDE SEQUENCE [LARGE SCALE GENOMIC DNA]</scope>
    <source>
        <strain evidence="7">LSX21</strain>
        <tissue evidence="7">Leaf</tissue>
    </source>
</reference>
<dbReference type="AlphaFoldDB" id="A0AAN8VHK4"/>
<evidence type="ECO:0000256" key="1">
    <source>
        <dbReference type="ARBA" id="ARBA00005324"/>
    </source>
</evidence>
<name>A0AAN8VHK4_9MAGN</name>
<evidence type="ECO:0000256" key="5">
    <source>
        <dbReference type="ARBA" id="ARBA00029433"/>
    </source>
</evidence>
<feature type="non-terminal residue" evidence="7">
    <location>
        <position position="588"/>
    </location>
</feature>
<evidence type="ECO:0000256" key="4">
    <source>
        <dbReference type="ARBA" id="ARBA00023136"/>
    </source>
</evidence>
<keyword evidence="2" id="KW-0813">Transport</keyword>
<dbReference type="SUPFAM" id="SSF49447">
    <property type="entry name" value="Second domain of Mu2 adaptin subunit (ap50) of ap2 adaptor"/>
    <property type="match status" value="1"/>
</dbReference>
<dbReference type="Pfam" id="PF00928">
    <property type="entry name" value="Adap_comp_sub"/>
    <property type="match status" value="1"/>
</dbReference>
<dbReference type="GO" id="GO:0005770">
    <property type="term" value="C:late endosome"/>
    <property type="evidence" value="ECO:0007669"/>
    <property type="project" value="TreeGrafter"/>
</dbReference>
<feature type="domain" description="MHD" evidence="6">
    <location>
        <begin position="296"/>
        <end position="559"/>
    </location>
</feature>
<dbReference type="GO" id="GO:0015031">
    <property type="term" value="P:protein transport"/>
    <property type="evidence" value="ECO:0007669"/>
    <property type="project" value="UniProtKB-KW"/>
</dbReference>
<comment type="subcellular location">
    <subcellularLocation>
        <location evidence="5">Endomembrane system</location>
        <topology evidence="5">Peripheral membrane protein</topology>
        <orientation evidence="5">Cytoplasmic side</orientation>
    </subcellularLocation>
</comment>
<protein>
    <submittedName>
        <fullName evidence="7">Mu homology domain</fullName>
    </submittedName>
</protein>
<gene>
    <name evidence="7" type="ORF">RJ641_004160</name>
</gene>
<evidence type="ECO:0000256" key="2">
    <source>
        <dbReference type="ARBA" id="ARBA00022448"/>
    </source>
</evidence>
<evidence type="ECO:0000259" key="6">
    <source>
        <dbReference type="PROSITE" id="PS51072"/>
    </source>
</evidence>
<dbReference type="FunFam" id="2.60.40.1170:FF:000025">
    <property type="entry name" value="AP-5 complex subunit mu isoform X1"/>
    <property type="match status" value="1"/>
</dbReference>
<keyword evidence="3" id="KW-0653">Protein transport</keyword>
<comment type="similarity">
    <text evidence="1">Belongs to the adaptor complexes medium subunit family.</text>
</comment>
<dbReference type="PANTHER" id="PTHR16082">
    <property type="entry name" value="AP-5 COMPLEX SUBUNIT MU-1"/>
    <property type="match status" value="1"/>
</dbReference>
<dbReference type="EMBL" id="JBAMMX010000012">
    <property type="protein sequence ID" value="KAK6930066.1"/>
    <property type="molecule type" value="Genomic_DNA"/>
</dbReference>